<evidence type="ECO:0000313" key="2">
    <source>
        <dbReference type="EMBL" id="MBE7942366.1"/>
    </source>
</evidence>
<dbReference type="EMBL" id="JADDOJ010000094">
    <property type="protein sequence ID" value="MBE7942366.1"/>
    <property type="molecule type" value="Genomic_DNA"/>
</dbReference>
<protein>
    <submittedName>
        <fullName evidence="2">Helix-turn-helix domain-containing protein</fullName>
    </submittedName>
</protein>
<name>A0ABR9SJ19_9BURK</name>
<gene>
    <name evidence="2" type="ORF">IM725_17490</name>
</gene>
<accession>A0ABR9SJ19</accession>
<feature type="domain" description="HTH cro/C1-type" evidence="1">
    <location>
        <begin position="20"/>
        <end position="74"/>
    </location>
</feature>
<proteinExistence type="predicted"/>
<organism evidence="2 3">
    <name type="scientific">Ramlibacter aquaticus</name>
    <dbReference type="NCBI Taxonomy" id="2780094"/>
    <lineage>
        <taxon>Bacteria</taxon>
        <taxon>Pseudomonadati</taxon>
        <taxon>Pseudomonadota</taxon>
        <taxon>Betaproteobacteria</taxon>
        <taxon>Burkholderiales</taxon>
        <taxon>Comamonadaceae</taxon>
        <taxon>Ramlibacter</taxon>
    </lineage>
</organism>
<dbReference type="Proteomes" id="UP000715965">
    <property type="component" value="Unassembled WGS sequence"/>
</dbReference>
<dbReference type="InterPro" id="IPR001387">
    <property type="entry name" value="Cro/C1-type_HTH"/>
</dbReference>
<sequence>MNRAALLTSNDRLVRMGARLKAERKRQKVSAVAAAEAAGISRVTLHRIESGEGTVGMAAWLAAVEAAGLTLDIVDPSPVQAPQAPPRVRIKEYPQLSRLAWQLHGVEELPAREALSLYERNWRHLDPDKLTAKEQELIEALSRELGGGRLLV</sequence>
<dbReference type="RefSeq" id="WP_193781918.1">
    <property type="nucleotide sequence ID" value="NZ_JADDOJ010000094.1"/>
</dbReference>
<keyword evidence="3" id="KW-1185">Reference proteome</keyword>
<dbReference type="InterPro" id="IPR010982">
    <property type="entry name" value="Lambda_DNA-bd_dom_sf"/>
</dbReference>
<comment type="caution">
    <text evidence="2">The sequence shown here is derived from an EMBL/GenBank/DDBJ whole genome shotgun (WGS) entry which is preliminary data.</text>
</comment>
<dbReference type="Pfam" id="PF13560">
    <property type="entry name" value="HTH_31"/>
    <property type="match status" value="1"/>
</dbReference>
<evidence type="ECO:0000313" key="3">
    <source>
        <dbReference type="Proteomes" id="UP000715965"/>
    </source>
</evidence>
<dbReference type="SMART" id="SM00530">
    <property type="entry name" value="HTH_XRE"/>
    <property type="match status" value="1"/>
</dbReference>
<reference evidence="2 3" key="1">
    <citation type="submission" date="2020-10" db="EMBL/GenBank/DDBJ databases">
        <title>Draft genome of Ramlibacter aquaticus LMG 30558.</title>
        <authorList>
            <person name="Props R."/>
        </authorList>
    </citation>
    <scope>NUCLEOTIDE SEQUENCE [LARGE SCALE GENOMIC DNA]</scope>
    <source>
        <strain evidence="2 3">LMG 30558</strain>
    </source>
</reference>
<dbReference type="Gene3D" id="1.10.260.40">
    <property type="entry name" value="lambda repressor-like DNA-binding domains"/>
    <property type="match status" value="1"/>
</dbReference>
<dbReference type="PROSITE" id="PS50943">
    <property type="entry name" value="HTH_CROC1"/>
    <property type="match status" value="1"/>
</dbReference>
<evidence type="ECO:0000259" key="1">
    <source>
        <dbReference type="PROSITE" id="PS50943"/>
    </source>
</evidence>
<dbReference type="SUPFAM" id="SSF47413">
    <property type="entry name" value="lambda repressor-like DNA-binding domains"/>
    <property type="match status" value="1"/>
</dbReference>